<evidence type="ECO:0000256" key="6">
    <source>
        <dbReference type="ARBA" id="ARBA00023134"/>
    </source>
</evidence>
<dbReference type="SUPFAM" id="SSF53448">
    <property type="entry name" value="Nucleotide-diphospho-sugar transferases"/>
    <property type="match status" value="1"/>
</dbReference>
<dbReference type="Proteomes" id="UP001597171">
    <property type="component" value="Unassembled WGS sequence"/>
</dbReference>
<evidence type="ECO:0000313" key="13">
    <source>
        <dbReference type="Proteomes" id="UP001597171"/>
    </source>
</evidence>
<dbReference type="GO" id="GO:0004475">
    <property type="term" value="F:mannose-1-phosphate guanylyltransferase (GTP) activity"/>
    <property type="evidence" value="ECO:0007669"/>
    <property type="project" value="UniProtKB-EC"/>
</dbReference>
<dbReference type="InterPro" id="IPR049577">
    <property type="entry name" value="GMPP_N"/>
</dbReference>
<dbReference type="GO" id="GO:0004476">
    <property type="term" value="F:mannose-6-phosphate isomerase activity"/>
    <property type="evidence" value="ECO:0007669"/>
    <property type="project" value="UniProtKB-EC"/>
</dbReference>
<keyword evidence="6" id="KW-0342">GTP-binding</keyword>
<feature type="domain" description="MannoseP isomerase/GMP-like beta-helix" evidence="11">
    <location>
        <begin position="300"/>
        <end position="350"/>
    </location>
</feature>
<dbReference type="Pfam" id="PF00483">
    <property type="entry name" value="NTP_transferase"/>
    <property type="match status" value="1"/>
</dbReference>
<evidence type="ECO:0000256" key="7">
    <source>
        <dbReference type="ARBA" id="ARBA00047343"/>
    </source>
</evidence>
<evidence type="ECO:0000256" key="4">
    <source>
        <dbReference type="ARBA" id="ARBA00022695"/>
    </source>
</evidence>
<keyword evidence="5" id="KW-0547">Nucleotide-binding</keyword>
<evidence type="ECO:0000259" key="11">
    <source>
        <dbReference type="Pfam" id="PF22640"/>
    </source>
</evidence>
<dbReference type="CDD" id="cd02509">
    <property type="entry name" value="GDP-M1P_Guanylyltransferase"/>
    <property type="match status" value="1"/>
</dbReference>
<proteinExistence type="inferred from homology"/>
<dbReference type="InterPro" id="IPR005835">
    <property type="entry name" value="NTP_transferase_dom"/>
</dbReference>
<dbReference type="InterPro" id="IPR051161">
    <property type="entry name" value="Mannose-6P_isomerase_type2"/>
</dbReference>
<dbReference type="InterPro" id="IPR011051">
    <property type="entry name" value="RmlC_Cupin_sf"/>
</dbReference>
<keyword evidence="13" id="KW-1185">Reference proteome</keyword>
<dbReference type="NCBIfam" id="TIGR01479">
    <property type="entry name" value="GMP_PMI"/>
    <property type="match status" value="1"/>
</dbReference>
<evidence type="ECO:0000256" key="1">
    <source>
        <dbReference type="ARBA" id="ARBA00006115"/>
    </source>
</evidence>
<evidence type="ECO:0000256" key="3">
    <source>
        <dbReference type="ARBA" id="ARBA00022679"/>
    </source>
</evidence>
<dbReference type="InterPro" id="IPR054566">
    <property type="entry name" value="ManC/GMP-like_b-helix"/>
</dbReference>
<dbReference type="Gene3D" id="2.60.120.10">
    <property type="entry name" value="Jelly Rolls"/>
    <property type="match status" value="1"/>
</dbReference>
<dbReference type="PANTHER" id="PTHR46390:SF1">
    <property type="entry name" value="MANNOSE-1-PHOSPHATE GUANYLYLTRANSFERASE"/>
    <property type="match status" value="1"/>
</dbReference>
<protein>
    <recommendedName>
        <fullName evidence="2">mannose-1-phosphate guanylyltransferase</fullName>
        <ecNumber evidence="2">2.7.7.13</ecNumber>
    </recommendedName>
</protein>
<name>A0ABW3Z744_9HYPH</name>
<comment type="catalytic activity">
    <reaction evidence="7">
        <text>alpha-D-mannose 1-phosphate + GTP + H(+) = GDP-alpha-D-mannose + diphosphate</text>
        <dbReference type="Rhea" id="RHEA:15229"/>
        <dbReference type="ChEBI" id="CHEBI:15378"/>
        <dbReference type="ChEBI" id="CHEBI:33019"/>
        <dbReference type="ChEBI" id="CHEBI:37565"/>
        <dbReference type="ChEBI" id="CHEBI:57527"/>
        <dbReference type="ChEBI" id="CHEBI:58409"/>
        <dbReference type="EC" id="2.7.7.13"/>
    </reaction>
</comment>
<dbReference type="InterPro" id="IPR014710">
    <property type="entry name" value="RmlC-like_jellyroll"/>
</dbReference>
<gene>
    <name evidence="12" type="ORF">ACFQ4O_06790</name>
</gene>
<dbReference type="CDD" id="cd02213">
    <property type="entry name" value="cupin_PMI_typeII_C"/>
    <property type="match status" value="1"/>
</dbReference>
<evidence type="ECO:0000313" key="12">
    <source>
        <dbReference type="EMBL" id="MFD1331705.1"/>
    </source>
</evidence>
<feature type="domain" description="Nucleotidyl transferase" evidence="9">
    <location>
        <begin position="8"/>
        <end position="288"/>
    </location>
</feature>
<evidence type="ECO:0000259" key="9">
    <source>
        <dbReference type="Pfam" id="PF00483"/>
    </source>
</evidence>
<dbReference type="Pfam" id="PF22640">
    <property type="entry name" value="ManC_GMP_beta-helix"/>
    <property type="match status" value="1"/>
</dbReference>
<feature type="domain" description="Mannose-6-phosphate isomerase type II C-terminal" evidence="10">
    <location>
        <begin position="364"/>
        <end position="468"/>
    </location>
</feature>
<dbReference type="RefSeq" id="WP_378774921.1">
    <property type="nucleotide sequence ID" value="NZ_JBHTMX010000037.1"/>
</dbReference>
<evidence type="ECO:0000256" key="5">
    <source>
        <dbReference type="ARBA" id="ARBA00022741"/>
    </source>
</evidence>
<dbReference type="EC" id="2.7.7.13" evidence="2"/>
<dbReference type="Pfam" id="PF01050">
    <property type="entry name" value="MannoseP_isomer"/>
    <property type="match status" value="1"/>
</dbReference>
<keyword evidence="3 12" id="KW-0808">Transferase</keyword>
<accession>A0ABW3Z744</accession>
<organism evidence="12 13">
    <name type="scientific">Methylopila musalis</name>
    <dbReference type="NCBI Taxonomy" id="1134781"/>
    <lineage>
        <taxon>Bacteria</taxon>
        <taxon>Pseudomonadati</taxon>
        <taxon>Pseudomonadota</taxon>
        <taxon>Alphaproteobacteria</taxon>
        <taxon>Hyphomicrobiales</taxon>
        <taxon>Methylopilaceae</taxon>
        <taxon>Methylopila</taxon>
    </lineage>
</organism>
<keyword evidence="12" id="KW-0413">Isomerase</keyword>
<dbReference type="PANTHER" id="PTHR46390">
    <property type="entry name" value="MANNOSE-1-PHOSPHATE GUANYLYLTRANSFERASE"/>
    <property type="match status" value="1"/>
</dbReference>
<comment type="caution">
    <text evidence="12">The sequence shown here is derived from an EMBL/GenBank/DDBJ whole genome shotgun (WGS) entry which is preliminary data.</text>
</comment>
<dbReference type="InterPro" id="IPR006375">
    <property type="entry name" value="Man1P_GuaTrfase/Man6P_Isoase"/>
</dbReference>
<keyword evidence="4 12" id="KW-0548">Nucleotidyltransferase</keyword>
<evidence type="ECO:0000259" key="10">
    <source>
        <dbReference type="Pfam" id="PF01050"/>
    </source>
</evidence>
<reference evidence="13" key="1">
    <citation type="journal article" date="2019" name="Int. J. Syst. Evol. Microbiol.">
        <title>The Global Catalogue of Microorganisms (GCM) 10K type strain sequencing project: providing services to taxonomists for standard genome sequencing and annotation.</title>
        <authorList>
            <consortium name="The Broad Institute Genomics Platform"/>
            <consortium name="The Broad Institute Genome Sequencing Center for Infectious Disease"/>
            <person name="Wu L."/>
            <person name="Ma J."/>
        </authorList>
    </citation>
    <scope>NUCLEOTIDE SEQUENCE [LARGE SCALE GENOMIC DNA]</scope>
    <source>
        <strain evidence="13">CCUG 61696</strain>
    </source>
</reference>
<dbReference type="EMBL" id="JBHTMX010000037">
    <property type="protein sequence ID" value="MFD1331705.1"/>
    <property type="molecule type" value="Genomic_DNA"/>
</dbReference>
<dbReference type="SUPFAM" id="SSF51182">
    <property type="entry name" value="RmlC-like cupins"/>
    <property type="match status" value="1"/>
</dbReference>
<evidence type="ECO:0000256" key="8">
    <source>
        <dbReference type="RuleBase" id="RU004190"/>
    </source>
</evidence>
<dbReference type="Gene3D" id="3.90.550.10">
    <property type="entry name" value="Spore Coat Polysaccharide Biosynthesis Protein SpsA, Chain A"/>
    <property type="match status" value="1"/>
</dbReference>
<evidence type="ECO:0000256" key="2">
    <source>
        <dbReference type="ARBA" id="ARBA00012387"/>
    </source>
</evidence>
<comment type="similarity">
    <text evidence="1 8">Belongs to the mannose-6-phosphate isomerase type 2 family.</text>
</comment>
<dbReference type="InterPro" id="IPR001538">
    <property type="entry name" value="Man6P_isomerase-2_C"/>
</dbReference>
<dbReference type="InterPro" id="IPR029044">
    <property type="entry name" value="Nucleotide-diphossugar_trans"/>
</dbReference>
<sequence>MSENRIIPVVLCGGSGSRLWPASRESYPKQFLALAGDRTLLQDTVLRVTDPARFGRPIIVANAEHRFIVAEQMAQIGVQATIALEPARKDSAAAIGAAARLAELQGHDATILVLASDHVILDTEAFLEAVGTGAPAAQAGRIVTFGAPPTEPTSRYGYIRPVAALDAAPGVRAVAAFEEKPDRARAEALIDEGCLWNSGNFLCLARTLLSELDRHAPAIAGPARVAADKAAQDLDFLRLDAAAFGLADAKSIDFAVMERTAFAAGTPAAFGWSDVGGWAALWEIAPHDRAGNALVGPTAAIDSVNCYVRSEKPMTAVVGMTDAVVVATQDAVVVTTRDRADGIKTLVAELTRRGEPTALRSVLSHRPWGSYQIIDDGPRFQVKRITVKPKRRLSLQRHIHRAEHWIVVRGAAQVTLDGVDRMLHENESVYVPIGVSHRLSNPGVIPLEIIEVQTGSYLGEDDIIRLEDDYRR</sequence>